<proteinExistence type="predicted"/>
<comment type="caution">
    <text evidence="1">The sequence shown here is derived from an EMBL/GenBank/DDBJ whole genome shotgun (WGS) entry which is preliminary data.</text>
</comment>
<evidence type="ECO:0008006" key="3">
    <source>
        <dbReference type="Google" id="ProtNLM"/>
    </source>
</evidence>
<dbReference type="Proteomes" id="UP000286997">
    <property type="component" value="Unassembled WGS sequence"/>
</dbReference>
<organism evidence="1 2">
    <name type="scientific">Methylobacterium oryzihabitans</name>
    <dbReference type="NCBI Taxonomy" id="2499852"/>
    <lineage>
        <taxon>Bacteria</taxon>
        <taxon>Pseudomonadati</taxon>
        <taxon>Pseudomonadota</taxon>
        <taxon>Alphaproteobacteria</taxon>
        <taxon>Hyphomicrobiales</taxon>
        <taxon>Methylobacteriaceae</taxon>
        <taxon>Methylobacterium</taxon>
    </lineage>
</organism>
<dbReference type="OrthoDB" id="7840472at2"/>
<dbReference type="AlphaFoldDB" id="A0A3S2V1U3"/>
<dbReference type="RefSeq" id="WP_127733971.1">
    <property type="nucleotide sequence ID" value="NZ_SACP01000047.1"/>
</dbReference>
<dbReference type="EMBL" id="SACP01000047">
    <property type="protein sequence ID" value="RVU13151.1"/>
    <property type="molecule type" value="Genomic_DNA"/>
</dbReference>
<name>A0A3S2V1U3_9HYPH</name>
<protein>
    <recommendedName>
        <fullName evidence="3">Prophage minor tail protein Z (GPZ)</fullName>
    </recommendedName>
</protein>
<sequence>MRVTVTVGPGAAAFAAGLAALPPKAQRAMVEGLNEGGDKTRTPVRRDLRDQTDVKAYGSIVKRTDTKRAHPGKLSYEILGTGKGMPILEFRVSAGVRRPVTATPWGVAHTFARSFKTSGQGLLRARLGPGRMPIRALYGPSVAKEIVKDRTAAHFLADAAPRVEAAVMKRLARILP</sequence>
<keyword evidence="2" id="KW-1185">Reference proteome</keyword>
<evidence type="ECO:0000313" key="2">
    <source>
        <dbReference type="Proteomes" id="UP000286997"/>
    </source>
</evidence>
<evidence type="ECO:0000313" key="1">
    <source>
        <dbReference type="EMBL" id="RVU13151.1"/>
    </source>
</evidence>
<reference evidence="1 2" key="1">
    <citation type="submission" date="2019-01" db="EMBL/GenBank/DDBJ databases">
        <authorList>
            <person name="Chen W.-M."/>
        </authorList>
    </citation>
    <scope>NUCLEOTIDE SEQUENCE [LARGE SCALE GENOMIC DNA]</scope>
    <source>
        <strain evidence="1 2">TER-1</strain>
    </source>
</reference>
<gene>
    <name evidence="1" type="ORF">EOE48_26955</name>
</gene>
<accession>A0A3S2V1U3</accession>